<keyword evidence="6" id="KW-1185">Reference proteome</keyword>
<dbReference type="PANTHER" id="PTHR43085:SF13">
    <property type="entry name" value="INOSITOL 3-KINASE"/>
    <property type="match status" value="1"/>
</dbReference>
<dbReference type="EMBL" id="BSYO01000001">
    <property type="protein sequence ID" value="GMG98335.1"/>
    <property type="molecule type" value="Genomic_DNA"/>
</dbReference>
<evidence type="ECO:0000313" key="5">
    <source>
        <dbReference type="EMBL" id="GMG98335.1"/>
    </source>
</evidence>
<dbReference type="AlphaFoldDB" id="A0AAD3P2V0"/>
<comment type="similarity">
    <text evidence="1">Belongs to the carbohydrate kinase PfkB family.</text>
</comment>
<evidence type="ECO:0000256" key="1">
    <source>
        <dbReference type="ARBA" id="ARBA00010688"/>
    </source>
</evidence>
<name>A0AAD3P2V0_NEPGR</name>
<gene>
    <name evidence="5" type="ORF">Nepgr_000175</name>
</gene>
<dbReference type="InterPro" id="IPR050306">
    <property type="entry name" value="PfkB_Carbo_kinase"/>
</dbReference>
<dbReference type="SUPFAM" id="SSF53613">
    <property type="entry name" value="Ribokinase-like"/>
    <property type="match status" value="1"/>
</dbReference>
<dbReference type="GO" id="GO:0010264">
    <property type="term" value="P:myo-inositol hexakisphosphate biosynthetic process"/>
    <property type="evidence" value="ECO:0007669"/>
    <property type="project" value="TreeGrafter"/>
</dbReference>
<organism evidence="5 6">
    <name type="scientific">Nepenthes gracilis</name>
    <name type="common">Slender pitcher plant</name>
    <dbReference type="NCBI Taxonomy" id="150966"/>
    <lineage>
        <taxon>Eukaryota</taxon>
        <taxon>Viridiplantae</taxon>
        <taxon>Streptophyta</taxon>
        <taxon>Embryophyta</taxon>
        <taxon>Tracheophyta</taxon>
        <taxon>Spermatophyta</taxon>
        <taxon>Magnoliopsida</taxon>
        <taxon>eudicotyledons</taxon>
        <taxon>Gunneridae</taxon>
        <taxon>Pentapetalae</taxon>
        <taxon>Caryophyllales</taxon>
        <taxon>Nepenthaceae</taxon>
        <taxon>Nepenthes</taxon>
    </lineage>
</organism>
<dbReference type="Gene3D" id="3.40.1190.20">
    <property type="match status" value="1"/>
</dbReference>
<dbReference type="Pfam" id="PF00294">
    <property type="entry name" value="PfkB"/>
    <property type="match status" value="1"/>
</dbReference>
<feature type="domain" description="Carbohydrate kinase PfkB" evidence="4">
    <location>
        <begin position="202"/>
        <end position="273"/>
    </location>
</feature>
<dbReference type="InterPro" id="IPR002173">
    <property type="entry name" value="Carboh/pur_kinase_PfkB_CS"/>
</dbReference>
<protein>
    <recommendedName>
        <fullName evidence="4">Carbohydrate kinase PfkB domain-containing protein</fullName>
    </recommendedName>
</protein>
<keyword evidence="3" id="KW-0418">Kinase</keyword>
<keyword evidence="2" id="KW-0808">Transferase</keyword>
<evidence type="ECO:0000313" key="6">
    <source>
        <dbReference type="Proteomes" id="UP001279734"/>
    </source>
</evidence>
<dbReference type="InterPro" id="IPR029056">
    <property type="entry name" value="Ribokinase-like"/>
</dbReference>
<sequence>MVLSRRGLVVGNYCHDVLIRDDVVVGESLGGAASFISNVFNGLSIDSDYVSRVGSDFNYSVSAPPIVSSASRTTLFHAHFSTRRSEVERHPNADRILKRVCACDPISPDDLPESVQFEFGMAVGVGGEILPKTLEKMVEICNVVFVDIQGLIREFDEVDGTVRLIRLKDSRFYHLLPRIEFLKASAEEEVYVDVEEVRKWCYVVVTNGKNGCRVYWRDGEVQIAAFPAVEVDPTGAGDSFLGGFVAGLVQGLAVPDAALLGNLFGSLTVGRIGLPEFDSQLLKRVKDEVQKRKLQCFGCCEENEEEVGFTKPDGHEQFHASLSAAILPHVQPLLEFQSKPLVQGISPRFSGQQKLLLNTLDDEPVEFVEGKPSCK</sequence>
<evidence type="ECO:0000256" key="2">
    <source>
        <dbReference type="ARBA" id="ARBA00022679"/>
    </source>
</evidence>
<evidence type="ECO:0000259" key="4">
    <source>
        <dbReference type="Pfam" id="PF00294"/>
    </source>
</evidence>
<dbReference type="GO" id="GO:0016301">
    <property type="term" value="F:kinase activity"/>
    <property type="evidence" value="ECO:0007669"/>
    <property type="project" value="UniProtKB-KW"/>
</dbReference>
<accession>A0AAD3P2V0</accession>
<dbReference type="PROSITE" id="PS00584">
    <property type="entry name" value="PFKB_KINASES_2"/>
    <property type="match status" value="1"/>
</dbReference>
<proteinExistence type="inferred from homology"/>
<reference evidence="5" key="1">
    <citation type="submission" date="2023-05" db="EMBL/GenBank/DDBJ databases">
        <title>Nepenthes gracilis genome sequencing.</title>
        <authorList>
            <person name="Fukushima K."/>
        </authorList>
    </citation>
    <scope>NUCLEOTIDE SEQUENCE</scope>
    <source>
        <strain evidence="5">SING2019-196</strain>
    </source>
</reference>
<comment type="caution">
    <text evidence="5">The sequence shown here is derived from an EMBL/GenBank/DDBJ whole genome shotgun (WGS) entry which is preliminary data.</text>
</comment>
<dbReference type="InterPro" id="IPR011611">
    <property type="entry name" value="PfkB_dom"/>
</dbReference>
<dbReference type="Proteomes" id="UP001279734">
    <property type="component" value="Unassembled WGS sequence"/>
</dbReference>
<evidence type="ECO:0000256" key="3">
    <source>
        <dbReference type="ARBA" id="ARBA00022777"/>
    </source>
</evidence>
<dbReference type="PANTHER" id="PTHR43085">
    <property type="entry name" value="HEXOKINASE FAMILY MEMBER"/>
    <property type="match status" value="1"/>
</dbReference>